<dbReference type="NCBIfam" id="TIGR02605">
    <property type="entry name" value="CxxC_CxxC_SSSS"/>
    <property type="match status" value="1"/>
</dbReference>
<dbReference type="PANTHER" id="PTHR34404:SF1">
    <property type="entry name" value="REGULATORY PROTEIN, FMDB FAMILY"/>
    <property type="match status" value="1"/>
</dbReference>
<sequence length="66" mass="6619">MPIYEYRCTACNEDFSLLQKMGASAAETSCPKCGSPKVEKLISACSVSSGSVGSHASGPACSIGGG</sequence>
<dbReference type="Proteomes" id="UP000319449">
    <property type="component" value="Unassembled WGS sequence"/>
</dbReference>
<dbReference type="PANTHER" id="PTHR34404">
    <property type="entry name" value="REGULATORY PROTEIN, FMDB FAMILY"/>
    <property type="match status" value="1"/>
</dbReference>
<protein>
    <submittedName>
        <fullName evidence="2">Putative FmdB family regulatory protein</fullName>
    </submittedName>
</protein>
<evidence type="ECO:0000313" key="3">
    <source>
        <dbReference type="Proteomes" id="UP000319449"/>
    </source>
</evidence>
<keyword evidence="3" id="KW-1185">Reference proteome</keyword>
<dbReference type="EMBL" id="VLLN01000012">
    <property type="protein sequence ID" value="TWJ18940.1"/>
    <property type="molecule type" value="Genomic_DNA"/>
</dbReference>
<dbReference type="InterPro" id="IPR013429">
    <property type="entry name" value="Regulatory_FmdB_Zinc_ribbon"/>
</dbReference>
<dbReference type="Gene3D" id="2.20.28.30">
    <property type="entry name" value="RNA polymerase ii, chain L"/>
    <property type="match status" value="1"/>
</dbReference>
<feature type="domain" description="Putative regulatory protein FmdB zinc ribbon" evidence="1">
    <location>
        <begin position="1"/>
        <end position="43"/>
    </location>
</feature>
<gene>
    <name evidence="2" type="ORF">JN12_02155</name>
</gene>
<dbReference type="RefSeq" id="WP_145022481.1">
    <property type="nucleotide sequence ID" value="NZ_VLLN01000012.1"/>
</dbReference>
<name>A0A562VM22_9BACT</name>
<organism evidence="2 3">
    <name type="scientific">Geobacter argillaceus</name>
    <dbReference type="NCBI Taxonomy" id="345631"/>
    <lineage>
        <taxon>Bacteria</taxon>
        <taxon>Pseudomonadati</taxon>
        <taxon>Thermodesulfobacteriota</taxon>
        <taxon>Desulfuromonadia</taxon>
        <taxon>Geobacterales</taxon>
        <taxon>Geobacteraceae</taxon>
        <taxon>Geobacter</taxon>
    </lineage>
</organism>
<dbReference type="Pfam" id="PF09723">
    <property type="entry name" value="Zn_ribbon_8"/>
    <property type="match status" value="1"/>
</dbReference>
<dbReference type="AlphaFoldDB" id="A0A562VM22"/>
<dbReference type="SMART" id="SM00834">
    <property type="entry name" value="CxxC_CXXC_SSSS"/>
    <property type="match status" value="1"/>
</dbReference>
<accession>A0A562VM22</accession>
<evidence type="ECO:0000259" key="1">
    <source>
        <dbReference type="SMART" id="SM00834"/>
    </source>
</evidence>
<evidence type="ECO:0000313" key="2">
    <source>
        <dbReference type="EMBL" id="TWJ18940.1"/>
    </source>
</evidence>
<comment type="caution">
    <text evidence="2">The sequence shown here is derived from an EMBL/GenBank/DDBJ whole genome shotgun (WGS) entry which is preliminary data.</text>
</comment>
<proteinExistence type="predicted"/>
<reference evidence="2 3" key="1">
    <citation type="submission" date="2019-07" db="EMBL/GenBank/DDBJ databases">
        <title>Genomic Encyclopedia of Archaeal and Bacterial Type Strains, Phase II (KMG-II): from individual species to whole genera.</title>
        <authorList>
            <person name="Goeker M."/>
        </authorList>
    </citation>
    <scope>NUCLEOTIDE SEQUENCE [LARGE SCALE GENOMIC DNA]</scope>
    <source>
        <strain evidence="2 3">ATCC BAA-1139</strain>
    </source>
</reference>
<dbReference type="OrthoDB" id="9813321at2"/>